<dbReference type="Pfam" id="PF00535">
    <property type="entry name" value="Glycos_transf_2"/>
    <property type="match status" value="1"/>
</dbReference>
<keyword evidence="3" id="KW-0808">Transferase</keyword>
<organism evidence="5 6">
    <name type="scientific">Mediterraneibacter hominis</name>
    <dbReference type="NCBI Taxonomy" id="2763054"/>
    <lineage>
        <taxon>Bacteria</taxon>
        <taxon>Bacillati</taxon>
        <taxon>Bacillota</taxon>
        <taxon>Clostridia</taxon>
        <taxon>Lachnospirales</taxon>
        <taxon>Lachnospiraceae</taxon>
        <taxon>Mediterraneibacter</taxon>
    </lineage>
</organism>
<evidence type="ECO:0000256" key="2">
    <source>
        <dbReference type="ARBA" id="ARBA00022676"/>
    </source>
</evidence>
<evidence type="ECO:0000313" key="6">
    <source>
        <dbReference type="Proteomes" id="UP000652477"/>
    </source>
</evidence>
<keyword evidence="2" id="KW-0328">Glycosyltransferase</keyword>
<reference evidence="5" key="1">
    <citation type="submission" date="2020-08" db="EMBL/GenBank/DDBJ databases">
        <title>Genome public.</title>
        <authorList>
            <person name="Liu C."/>
            <person name="Sun Q."/>
        </authorList>
    </citation>
    <scope>NUCLEOTIDE SEQUENCE</scope>
    <source>
        <strain evidence="5">NSJ-55</strain>
    </source>
</reference>
<dbReference type="Gene3D" id="3.90.550.10">
    <property type="entry name" value="Spore Coat Polysaccharide Biosynthesis Protein SpsA, Chain A"/>
    <property type="match status" value="1"/>
</dbReference>
<dbReference type="PANTHER" id="PTHR43685:SF5">
    <property type="entry name" value="GLYCOSYLTRANSFERASE EPSE-RELATED"/>
    <property type="match status" value="1"/>
</dbReference>
<dbReference type="SUPFAM" id="SSF53448">
    <property type="entry name" value="Nucleotide-diphospho-sugar transferases"/>
    <property type="match status" value="1"/>
</dbReference>
<dbReference type="PANTHER" id="PTHR43685">
    <property type="entry name" value="GLYCOSYLTRANSFERASE"/>
    <property type="match status" value="1"/>
</dbReference>
<protein>
    <submittedName>
        <fullName evidence="5">Glycosyltransferase</fullName>
    </submittedName>
</protein>
<comment type="caution">
    <text evidence="5">The sequence shown here is derived from an EMBL/GenBank/DDBJ whole genome shotgun (WGS) entry which is preliminary data.</text>
</comment>
<dbReference type="InterPro" id="IPR001173">
    <property type="entry name" value="Glyco_trans_2-like"/>
</dbReference>
<dbReference type="InterPro" id="IPR050834">
    <property type="entry name" value="Glycosyltransf_2"/>
</dbReference>
<evidence type="ECO:0000256" key="1">
    <source>
        <dbReference type="ARBA" id="ARBA00006739"/>
    </source>
</evidence>
<accession>A0A923LJD7</accession>
<comment type="similarity">
    <text evidence="1">Belongs to the glycosyltransferase 2 family.</text>
</comment>
<dbReference type="InterPro" id="IPR029044">
    <property type="entry name" value="Nucleotide-diphossugar_trans"/>
</dbReference>
<dbReference type="EMBL" id="JACOPF010000002">
    <property type="protein sequence ID" value="MBC5689801.1"/>
    <property type="molecule type" value="Genomic_DNA"/>
</dbReference>
<proteinExistence type="inferred from homology"/>
<evidence type="ECO:0000256" key="3">
    <source>
        <dbReference type="ARBA" id="ARBA00022679"/>
    </source>
</evidence>
<evidence type="ECO:0000259" key="4">
    <source>
        <dbReference type="Pfam" id="PF00535"/>
    </source>
</evidence>
<keyword evidence="6" id="KW-1185">Reference proteome</keyword>
<dbReference type="GO" id="GO:0016757">
    <property type="term" value="F:glycosyltransferase activity"/>
    <property type="evidence" value="ECO:0007669"/>
    <property type="project" value="UniProtKB-KW"/>
</dbReference>
<gene>
    <name evidence="5" type="ORF">H8S37_12830</name>
</gene>
<dbReference type="AlphaFoldDB" id="A0A923LJD7"/>
<dbReference type="Proteomes" id="UP000652477">
    <property type="component" value="Unassembled WGS sequence"/>
</dbReference>
<evidence type="ECO:0000313" key="5">
    <source>
        <dbReference type="EMBL" id="MBC5689801.1"/>
    </source>
</evidence>
<sequence>MGVYNPDEKRLKVSIQSIQEQTLKDWELLLYDDGSDERYAEKIYMFSQMDRRIRWIRSRENKGLAFALNQCIRRAEGKYIARMDDDDISLPLRLERQCRFLEENPEYGWVGTNAGLIDDTGIWGEEKLPELPEAKDFLKYSPYIHPSVMFSREILENCGGYCISKATRRCEDYELFMRLHAAGMQGYNLQEKLFLYREGKDSYGKRKITYRFCEMQIRWQGFKRLRILKFTTLPYVCRPLAGAVPGIKTARRMMRRKKDAVPGTTGKGKTGII</sequence>
<name>A0A923LJD7_9FIRM</name>
<feature type="domain" description="Glycosyltransferase 2-like" evidence="4">
    <location>
        <begin position="3"/>
        <end position="157"/>
    </location>
</feature>